<dbReference type="PANTHER" id="PTHR15730">
    <property type="entry name" value="EXPERIMENTAL AUTOIMMUNE PROSTATITIS ANTIGEN 2-RELATED"/>
    <property type="match status" value="1"/>
</dbReference>
<evidence type="ECO:0000256" key="1">
    <source>
        <dbReference type="SAM" id="SignalP"/>
    </source>
</evidence>
<dbReference type="InterPro" id="IPR051244">
    <property type="entry name" value="TCAF"/>
</dbReference>
<feature type="domain" description="F5/8 type C" evidence="2">
    <location>
        <begin position="507"/>
        <end position="669"/>
    </location>
</feature>
<feature type="signal peptide" evidence="1">
    <location>
        <begin position="1"/>
        <end position="19"/>
    </location>
</feature>
<comment type="caution">
    <text evidence="4">The sequence shown here is derived from an EMBL/GenBank/DDBJ whole genome shotgun (WGS) entry which is preliminary data.</text>
</comment>
<proteinExistence type="predicted"/>
<protein>
    <submittedName>
        <fullName evidence="4">M60 family peptidase N-terminal accessory domain-containing protein</fullName>
    </submittedName>
</protein>
<dbReference type="SMART" id="SM01276">
    <property type="entry name" value="M60-like"/>
    <property type="match status" value="1"/>
</dbReference>
<feature type="domain" description="Peptidase M60" evidence="3">
    <location>
        <begin position="99"/>
        <end position="421"/>
    </location>
</feature>
<dbReference type="InterPro" id="IPR000421">
    <property type="entry name" value="FA58C"/>
</dbReference>
<dbReference type="PROSITE" id="PS51257">
    <property type="entry name" value="PROKAR_LIPOPROTEIN"/>
    <property type="match status" value="1"/>
</dbReference>
<dbReference type="Pfam" id="PF00754">
    <property type="entry name" value="F5_F8_type_C"/>
    <property type="match status" value="1"/>
</dbReference>
<organism evidence="4 5">
    <name type="scientific">Sphingobacterium thermophilum</name>
    <dbReference type="NCBI Taxonomy" id="768534"/>
    <lineage>
        <taxon>Bacteria</taxon>
        <taxon>Pseudomonadati</taxon>
        <taxon>Bacteroidota</taxon>
        <taxon>Sphingobacteriia</taxon>
        <taxon>Sphingobacteriales</taxon>
        <taxon>Sphingobacteriaceae</taxon>
        <taxon>Sphingobacterium</taxon>
    </lineage>
</organism>
<dbReference type="Gene3D" id="2.60.120.1250">
    <property type="entry name" value="Peptidase M60, enhancin-like domain 1"/>
    <property type="match status" value="1"/>
</dbReference>
<gene>
    <name evidence="4" type="ORF">GCM10023173_04140</name>
</gene>
<evidence type="ECO:0000313" key="5">
    <source>
        <dbReference type="Proteomes" id="UP001500394"/>
    </source>
</evidence>
<dbReference type="EMBL" id="BAABGR010000006">
    <property type="protein sequence ID" value="GAA4511450.1"/>
    <property type="molecule type" value="Genomic_DNA"/>
</dbReference>
<sequence length="674" mass="76472">MKRTYRNIFILAATLMALASCGKYGYDFQDGHNIGDKDPSPIETDTTMYVADKSLYHRARIYPGLVGDNVPRIADTVINFDMDYVYVSSADLKVSVVPQPIFSTGLYAPAGENIKITVPEGVLGLTVQIGVHTDNLSGKDPLRRDPVIFTKKELFPGVNYVKNLYGGTIWIITNISRQNPVTLRFAGAVRSPDFILGQTNVNEWIKEVENTQVPWVEARSRRVIFSIPRNLILSYKNDALNIEGALQEWNEIYEKDFYDWMGLVANTTDLKNRYPDLPERAVLDIQPSVGYAHNGNPWVAQADRHWFRMMVDHNYILNPDNLPEVSWGAFHELGHNYQQGNTWSWSGLGETTNNLFVWKAANRLNRLAIANHPAIPDAFEQGLQYAAKTTGKNIVTDSEMTTGNHPFIKILLFLQIFNKAVGKNGESGWEFMPFIYSKARNTNYSFTLDEAKRDFFYRALCEFTGKDYRRFCKAWGIQISTLARQEMSALYPPLDKAIWTYNPLTNSGGEDVIIPKEDIDVSEWTIVAKSTEEPTGEGANNGQAIRLIDGDVNTFWHSQWAAATASLPHSITFGLKSNEIVKGFYLVPRQNSSGQRPRSVEIQISKDNVNYTTLTQDDLEEGYSFTMANTADRKEFRLKQSQEIRYVRIFFRENNHSGNSHHALAEFGAFYDVD</sequence>
<dbReference type="PANTHER" id="PTHR15730:SF5">
    <property type="entry name" value="SI:CH211-210B2.2-RELATED"/>
    <property type="match status" value="1"/>
</dbReference>
<evidence type="ECO:0000259" key="3">
    <source>
        <dbReference type="PROSITE" id="PS51723"/>
    </source>
</evidence>
<dbReference type="InterPro" id="IPR035423">
    <property type="entry name" value="M60-like_N"/>
</dbReference>
<reference evidence="5" key="1">
    <citation type="journal article" date="2019" name="Int. J. Syst. Evol. Microbiol.">
        <title>The Global Catalogue of Microorganisms (GCM) 10K type strain sequencing project: providing services to taxonomists for standard genome sequencing and annotation.</title>
        <authorList>
            <consortium name="The Broad Institute Genomics Platform"/>
            <consortium name="The Broad Institute Genome Sequencing Center for Infectious Disease"/>
            <person name="Wu L."/>
            <person name="Ma J."/>
        </authorList>
    </citation>
    <scope>NUCLEOTIDE SEQUENCE [LARGE SCALE GENOMIC DNA]</scope>
    <source>
        <strain evidence="5">JCM 17858</strain>
    </source>
</reference>
<dbReference type="Proteomes" id="UP001500394">
    <property type="component" value="Unassembled WGS sequence"/>
</dbReference>
<keyword evidence="5" id="KW-1185">Reference proteome</keyword>
<name>A0ABP8QVX5_9SPHI</name>
<dbReference type="Pfam" id="PF13402">
    <property type="entry name" value="Peptidase_M60"/>
    <property type="match status" value="1"/>
</dbReference>
<evidence type="ECO:0000313" key="4">
    <source>
        <dbReference type="EMBL" id="GAA4511450.1"/>
    </source>
</evidence>
<dbReference type="Gene3D" id="3.40.390.80">
    <property type="entry name" value="Peptidase M60, enhancin-like domain 2"/>
    <property type="match status" value="1"/>
</dbReference>
<accession>A0ABP8QVX5</accession>
<dbReference type="PROSITE" id="PS50022">
    <property type="entry name" value="FA58C_3"/>
    <property type="match status" value="1"/>
</dbReference>
<dbReference type="InterPro" id="IPR031161">
    <property type="entry name" value="Peptidase_M60_dom"/>
</dbReference>
<dbReference type="SUPFAM" id="SSF49785">
    <property type="entry name" value="Galactose-binding domain-like"/>
    <property type="match status" value="1"/>
</dbReference>
<dbReference type="PROSITE" id="PS51723">
    <property type="entry name" value="PEPTIDASE_M60"/>
    <property type="match status" value="1"/>
</dbReference>
<dbReference type="InterPro" id="IPR042279">
    <property type="entry name" value="Pep_M60_3"/>
</dbReference>
<dbReference type="Gene3D" id="1.10.390.30">
    <property type="entry name" value="Peptidase M60, enhancin-like domain 3"/>
    <property type="match status" value="1"/>
</dbReference>
<dbReference type="InterPro" id="IPR008979">
    <property type="entry name" value="Galactose-bd-like_sf"/>
</dbReference>
<dbReference type="RefSeq" id="WP_345064031.1">
    <property type="nucleotide sequence ID" value="NZ_BAABGR010000006.1"/>
</dbReference>
<dbReference type="Pfam" id="PF17291">
    <property type="entry name" value="M60-like_N"/>
    <property type="match status" value="1"/>
</dbReference>
<keyword evidence="1" id="KW-0732">Signal</keyword>
<dbReference type="Gene3D" id="2.60.120.260">
    <property type="entry name" value="Galactose-binding domain-like"/>
    <property type="match status" value="1"/>
</dbReference>
<evidence type="ECO:0000259" key="2">
    <source>
        <dbReference type="PROSITE" id="PS50022"/>
    </source>
</evidence>
<feature type="chain" id="PRO_5047044109" evidence="1">
    <location>
        <begin position="20"/>
        <end position="674"/>
    </location>
</feature>